<accession>A0A2A5RJ80</accession>
<keyword evidence="4 7" id="KW-0233">DNA recombination</keyword>
<dbReference type="InterPro" id="IPR012340">
    <property type="entry name" value="NA-bd_OB-fold"/>
</dbReference>
<keyword evidence="10" id="KW-1185">Reference proteome</keyword>
<evidence type="ECO:0000256" key="7">
    <source>
        <dbReference type="HAMAP-Rule" id="MF_00201"/>
    </source>
</evidence>
<reference evidence="9 10" key="1">
    <citation type="submission" date="2014-12" db="EMBL/GenBank/DDBJ databases">
        <title>Draft genome sequences of 10 type strains of Lactococcus.</title>
        <authorList>
            <person name="Sun Z."/>
            <person name="Zhong Z."/>
            <person name="Liu W."/>
            <person name="Zhang W."/>
            <person name="Zhang H."/>
        </authorList>
    </citation>
    <scope>NUCLEOTIDE SEQUENCE [LARGE SCALE GENOMIC DNA]</scope>
    <source>
        <strain evidence="9 10">JCM 16395</strain>
    </source>
</reference>
<dbReference type="PANTHER" id="PTHR33991">
    <property type="entry name" value="DNA REPAIR PROTEIN RECO"/>
    <property type="match status" value="1"/>
</dbReference>
<evidence type="ECO:0000256" key="2">
    <source>
        <dbReference type="ARBA" id="ARBA00021310"/>
    </source>
</evidence>
<dbReference type="AlphaFoldDB" id="A0A2A5RJ80"/>
<evidence type="ECO:0000256" key="6">
    <source>
        <dbReference type="ARBA" id="ARBA00033409"/>
    </source>
</evidence>
<evidence type="ECO:0000256" key="1">
    <source>
        <dbReference type="ARBA" id="ARBA00007452"/>
    </source>
</evidence>
<evidence type="ECO:0000256" key="5">
    <source>
        <dbReference type="ARBA" id="ARBA00023204"/>
    </source>
</evidence>
<dbReference type="PANTHER" id="PTHR33991:SF1">
    <property type="entry name" value="DNA REPAIR PROTEIN RECO"/>
    <property type="match status" value="1"/>
</dbReference>
<dbReference type="GO" id="GO:0006310">
    <property type="term" value="P:DNA recombination"/>
    <property type="evidence" value="ECO:0007669"/>
    <property type="project" value="UniProtKB-UniRule"/>
</dbReference>
<dbReference type="NCBIfam" id="TIGR00613">
    <property type="entry name" value="reco"/>
    <property type="match status" value="1"/>
</dbReference>
<comment type="function">
    <text evidence="7">Involved in DNA repair and RecF pathway recombination.</text>
</comment>
<evidence type="ECO:0000313" key="9">
    <source>
        <dbReference type="EMBL" id="PCR99143.1"/>
    </source>
</evidence>
<evidence type="ECO:0000259" key="8">
    <source>
        <dbReference type="Pfam" id="PF11967"/>
    </source>
</evidence>
<evidence type="ECO:0000313" key="10">
    <source>
        <dbReference type="Proteomes" id="UP000218181"/>
    </source>
</evidence>
<dbReference type="GO" id="GO:0006302">
    <property type="term" value="P:double-strand break repair"/>
    <property type="evidence" value="ECO:0007669"/>
    <property type="project" value="TreeGrafter"/>
</dbReference>
<dbReference type="SUPFAM" id="SSF50249">
    <property type="entry name" value="Nucleic acid-binding proteins"/>
    <property type="match status" value="1"/>
</dbReference>
<keyword evidence="3 7" id="KW-0227">DNA damage</keyword>
<protein>
    <recommendedName>
        <fullName evidence="2 7">DNA repair protein RecO</fullName>
    </recommendedName>
    <alternativeName>
        <fullName evidence="6 7">Recombination protein O</fullName>
    </alternativeName>
</protein>
<name>A0A2A5RJ80_9LACT</name>
<dbReference type="RefSeq" id="WP_096818852.1">
    <property type="nucleotide sequence ID" value="NZ_JXJU01000011.1"/>
</dbReference>
<dbReference type="HAMAP" id="MF_00201">
    <property type="entry name" value="RecO"/>
    <property type="match status" value="1"/>
</dbReference>
<dbReference type="STRING" id="1291764.GCA_001311235_02420"/>
<dbReference type="InterPro" id="IPR042242">
    <property type="entry name" value="RecO_C"/>
</dbReference>
<comment type="similarity">
    <text evidence="1 7">Belongs to the RecO family.</text>
</comment>
<dbReference type="InterPro" id="IPR003717">
    <property type="entry name" value="RecO"/>
</dbReference>
<dbReference type="Gene3D" id="1.20.1440.120">
    <property type="entry name" value="Recombination protein O, C-terminal domain"/>
    <property type="match status" value="1"/>
</dbReference>
<dbReference type="OrthoDB" id="9797083at2"/>
<dbReference type="SUPFAM" id="SSF57863">
    <property type="entry name" value="ArfGap/RecO-like zinc finger"/>
    <property type="match status" value="1"/>
</dbReference>
<evidence type="ECO:0000256" key="4">
    <source>
        <dbReference type="ARBA" id="ARBA00023172"/>
    </source>
</evidence>
<organism evidence="9 10">
    <name type="scientific">Lactococcus fujiensis JCM 16395</name>
    <dbReference type="NCBI Taxonomy" id="1291764"/>
    <lineage>
        <taxon>Bacteria</taxon>
        <taxon>Bacillati</taxon>
        <taxon>Bacillota</taxon>
        <taxon>Bacilli</taxon>
        <taxon>Lactobacillales</taxon>
        <taxon>Streptococcaceae</taxon>
        <taxon>Lactococcus</taxon>
    </lineage>
</organism>
<dbReference type="Gene3D" id="2.40.50.140">
    <property type="entry name" value="Nucleic acid-binding proteins"/>
    <property type="match status" value="1"/>
</dbReference>
<dbReference type="Pfam" id="PF02565">
    <property type="entry name" value="RecO_C"/>
    <property type="match status" value="1"/>
</dbReference>
<dbReference type="Proteomes" id="UP000218181">
    <property type="component" value="Unassembled WGS sequence"/>
</dbReference>
<keyword evidence="5 7" id="KW-0234">DNA repair</keyword>
<sequence>MRDAETRALVLYSQNYKEKDKLVKMFTESFGKRMFFVKNFSKSKYASSLQNFTAAQINAVINDEGFSFLDDVGDTTTYKHISEDIFVNAHASYIISLADAAIADNQYDPTLYSFLIRALELLDQGFDMEIITNIFELQVLGRFGISLNFAECTFCHTTQGPFDYSYKFNACLCHKHFSEDLRRSHLDPNVIYLCNLFQEISLEELKKISIKPEMKQKLRQFIDGLYDEYVGLRLKSKKFLDSMQPGSWADIMKR</sequence>
<feature type="domain" description="DNA replication/recombination mediator RecO N-terminal" evidence="8">
    <location>
        <begin position="1"/>
        <end position="71"/>
    </location>
</feature>
<gene>
    <name evidence="7" type="primary">recO</name>
    <name evidence="9" type="ORF">RT41_GL000444</name>
</gene>
<dbReference type="EMBL" id="JXJU01000011">
    <property type="protein sequence ID" value="PCR99143.1"/>
    <property type="molecule type" value="Genomic_DNA"/>
</dbReference>
<proteinExistence type="inferred from homology"/>
<comment type="caution">
    <text evidence="9">The sequence shown here is derived from an EMBL/GenBank/DDBJ whole genome shotgun (WGS) entry which is preliminary data.</text>
</comment>
<dbReference type="Pfam" id="PF11967">
    <property type="entry name" value="RecO_N"/>
    <property type="match status" value="1"/>
</dbReference>
<evidence type="ECO:0000256" key="3">
    <source>
        <dbReference type="ARBA" id="ARBA00022763"/>
    </source>
</evidence>
<dbReference type="InterPro" id="IPR037278">
    <property type="entry name" value="ARFGAP/RecO"/>
</dbReference>
<dbReference type="GO" id="GO:0043590">
    <property type="term" value="C:bacterial nucleoid"/>
    <property type="evidence" value="ECO:0007669"/>
    <property type="project" value="TreeGrafter"/>
</dbReference>
<dbReference type="InterPro" id="IPR022572">
    <property type="entry name" value="DNA_rep/recomb_RecO_N"/>
</dbReference>